<protein>
    <submittedName>
        <fullName evidence="1">Uncharacterized protein</fullName>
    </submittedName>
</protein>
<dbReference type="Pfam" id="PF10173">
    <property type="entry name" value="Mit_KHE1"/>
    <property type="match status" value="1"/>
</dbReference>
<evidence type="ECO:0000313" key="2">
    <source>
        <dbReference type="Proteomes" id="UP000019384"/>
    </source>
</evidence>
<name>W6MS09_9ASCO</name>
<accession>W6MS09</accession>
<gene>
    <name evidence="1" type="ORF">KUCA_T00005548001</name>
</gene>
<sequence>MNISSIPKLGVVAVSARRVARLPSAIHYHQLGLSQHGCLYNNQQHRFGSSVAKYSNIKDLPIYLVAIPLTSTKSYVYCKHTKKALPAGKEPLDVKAASWAAKAWKKMEDSDNKINVAIVGFVKRMLDRIPWDEGSLRSIPSQNSIVRELKSNEDGVNILGSTSDLTVKPSVVDLHSISSDQLEKIPLFYPKGMVTQSKLTEQLKQNAILGESHHKKYLLYSLVLLPFTLPVALLPVVPNVPGFYVAYRAWCHFTALRGARYLSYLIGLPPSTTGVHLEFIEVEGLSDLYLNTKDELTKANVQTYVEPAVTSTDSASTVVLAEDTIESIAAKFGAPELNAALLTALHQEVGKLKKTKPHEG</sequence>
<dbReference type="OrthoDB" id="5562676at2759"/>
<dbReference type="EMBL" id="HG793131">
    <property type="protein sequence ID" value="CDK29556.1"/>
    <property type="molecule type" value="Genomic_DNA"/>
</dbReference>
<evidence type="ECO:0000313" key="1">
    <source>
        <dbReference type="EMBL" id="CDK29556.1"/>
    </source>
</evidence>
<proteinExistence type="predicted"/>
<dbReference type="HOGENOM" id="CLU_043838_0_0_1"/>
<dbReference type="PANTHER" id="PTHR28062">
    <property type="entry name" value="K+-H+ EXCHANGE-LIKE PROTEIN"/>
    <property type="match status" value="1"/>
</dbReference>
<dbReference type="RefSeq" id="XP_022461540.1">
    <property type="nucleotide sequence ID" value="XM_022605351.1"/>
</dbReference>
<dbReference type="GO" id="GO:0006813">
    <property type="term" value="P:potassium ion transport"/>
    <property type="evidence" value="ECO:0007669"/>
    <property type="project" value="TreeGrafter"/>
</dbReference>
<dbReference type="InterPro" id="IPR018786">
    <property type="entry name" value="Mit_KHE1"/>
</dbReference>
<dbReference type="GO" id="GO:0005743">
    <property type="term" value="C:mitochondrial inner membrane"/>
    <property type="evidence" value="ECO:0007669"/>
    <property type="project" value="TreeGrafter"/>
</dbReference>
<reference evidence="1" key="2">
    <citation type="submission" date="2014-02" db="EMBL/GenBank/DDBJ databases">
        <title>Complete DNA sequence of /Kuraishia capsulata/ illustrates novel genomic features among budding yeasts (/Saccharomycotina/).</title>
        <authorList>
            <person name="Morales L."/>
            <person name="Noel B."/>
            <person name="Porcel B."/>
            <person name="Marcet-Houben M."/>
            <person name="Hullo M-F."/>
            <person name="Sacerdot C."/>
            <person name="Tekaia F."/>
            <person name="Leh-Louis V."/>
            <person name="Despons L."/>
            <person name="Khanna V."/>
            <person name="Aury J-M."/>
            <person name="Barbe V."/>
            <person name="Couloux A."/>
            <person name="Labadie K."/>
            <person name="Pelletier E."/>
            <person name="Souciet J-L."/>
            <person name="Boekhout T."/>
            <person name="Gabaldon T."/>
            <person name="Wincker P."/>
            <person name="Dujon B."/>
        </authorList>
    </citation>
    <scope>NUCLEOTIDE SEQUENCE</scope>
    <source>
        <strain evidence="1">CBS 1993</strain>
    </source>
</reference>
<dbReference type="AlphaFoldDB" id="W6MS09"/>
<dbReference type="GeneID" id="34522928"/>
<reference evidence="1" key="1">
    <citation type="submission" date="2013-12" db="EMBL/GenBank/DDBJ databases">
        <authorList>
            <person name="Genoscope - CEA"/>
        </authorList>
    </citation>
    <scope>NUCLEOTIDE SEQUENCE</scope>
    <source>
        <strain evidence="1">CBS 1993</strain>
    </source>
</reference>
<dbReference type="PANTHER" id="PTHR28062:SF1">
    <property type="entry name" value="TRANSMEMBRANE PROTEIN"/>
    <property type="match status" value="1"/>
</dbReference>
<dbReference type="Proteomes" id="UP000019384">
    <property type="component" value="Unassembled WGS sequence"/>
</dbReference>
<keyword evidence="2" id="KW-1185">Reference proteome</keyword>
<organism evidence="1 2">
    <name type="scientific">Kuraishia capsulata CBS 1993</name>
    <dbReference type="NCBI Taxonomy" id="1382522"/>
    <lineage>
        <taxon>Eukaryota</taxon>
        <taxon>Fungi</taxon>
        <taxon>Dikarya</taxon>
        <taxon>Ascomycota</taxon>
        <taxon>Saccharomycotina</taxon>
        <taxon>Pichiomycetes</taxon>
        <taxon>Pichiales</taxon>
        <taxon>Pichiaceae</taxon>
        <taxon>Kuraishia</taxon>
    </lineage>
</organism>
<dbReference type="GO" id="GO:1902600">
    <property type="term" value="P:proton transmembrane transport"/>
    <property type="evidence" value="ECO:0007669"/>
    <property type="project" value="TreeGrafter"/>
</dbReference>